<keyword evidence="2" id="KW-1185">Reference proteome</keyword>
<evidence type="ECO:0000313" key="2">
    <source>
        <dbReference type="Proteomes" id="UP000283383"/>
    </source>
</evidence>
<dbReference type="EMBL" id="MCBQ01014325">
    <property type="protein sequence ID" value="RKF62963.1"/>
    <property type="molecule type" value="Genomic_DNA"/>
</dbReference>
<protein>
    <submittedName>
        <fullName evidence="1">Uncharacterized protein</fullName>
    </submittedName>
</protein>
<organism evidence="1 2">
    <name type="scientific">Golovinomyces cichoracearum</name>
    <dbReference type="NCBI Taxonomy" id="62708"/>
    <lineage>
        <taxon>Eukaryota</taxon>
        <taxon>Fungi</taxon>
        <taxon>Dikarya</taxon>
        <taxon>Ascomycota</taxon>
        <taxon>Pezizomycotina</taxon>
        <taxon>Leotiomycetes</taxon>
        <taxon>Erysiphales</taxon>
        <taxon>Erysiphaceae</taxon>
        <taxon>Golovinomyces</taxon>
    </lineage>
</organism>
<gene>
    <name evidence="1" type="ORF">GcM3_143016</name>
</gene>
<dbReference type="Proteomes" id="UP000283383">
    <property type="component" value="Unassembled WGS sequence"/>
</dbReference>
<sequence length="190" mass="22098">MPLVVMSKIKIFGTLHTYFQLRFQITMWSLKFALLLSLLSFFVFCFPTTQPRKDINLIEVRDGVLCPTGKVFKNYEINDSSKKGCQELQNHRLSTKLISLSDKFSKFPSISRYHVDTLEEISTGSKIYKVLIPLEFPQGFPCTNLRKKLLITPSSRTIRETLNVSQREWKCRRQKDQGKNVIFLSHRCDG</sequence>
<proteinExistence type="predicted"/>
<accession>A0A420HZW6</accession>
<comment type="caution">
    <text evidence="1">The sequence shown here is derived from an EMBL/GenBank/DDBJ whole genome shotgun (WGS) entry which is preliminary data.</text>
</comment>
<name>A0A420HZW6_9PEZI</name>
<dbReference type="AlphaFoldDB" id="A0A420HZW6"/>
<evidence type="ECO:0000313" key="1">
    <source>
        <dbReference type="EMBL" id="RKF62963.1"/>
    </source>
</evidence>
<reference evidence="1 2" key="1">
    <citation type="journal article" date="2018" name="BMC Genomics">
        <title>Comparative genome analyses reveal sequence features reflecting distinct modes of host-adaptation between dicot and monocot powdery mildew.</title>
        <authorList>
            <person name="Wu Y."/>
            <person name="Ma X."/>
            <person name="Pan Z."/>
            <person name="Kale S.D."/>
            <person name="Song Y."/>
            <person name="King H."/>
            <person name="Zhang Q."/>
            <person name="Presley C."/>
            <person name="Deng X."/>
            <person name="Wei C.I."/>
            <person name="Xiao S."/>
        </authorList>
    </citation>
    <scope>NUCLEOTIDE SEQUENCE [LARGE SCALE GENOMIC DNA]</scope>
    <source>
        <strain evidence="1">UMSG3</strain>
    </source>
</reference>